<proteinExistence type="predicted"/>
<dbReference type="AlphaFoldDB" id="A0A0B6ZQH9"/>
<keyword evidence="1" id="KW-0732">Signal</keyword>
<dbReference type="PANTHER" id="PTHR45713:SF6">
    <property type="entry name" value="F5_8 TYPE C DOMAIN-CONTAINING PROTEIN"/>
    <property type="match status" value="1"/>
</dbReference>
<dbReference type="PANTHER" id="PTHR45713">
    <property type="entry name" value="FTP DOMAIN-CONTAINING PROTEIN"/>
    <property type="match status" value="1"/>
</dbReference>
<organism evidence="2">
    <name type="scientific">Arion vulgaris</name>
    <dbReference type="NCBI Taxonomy" id="1028688"/>
    <lineage>
        <taxon>Eukaryota</taxon>
        <taxon>Metazoa</taxon>
        <taxon>Spiralia</taxon>
        <taxon>Lophotrochozoa</taxon>
        <taxon>Mollusca</taxon>
        <taxon>Gastropoda</taxon>
        <taxon>Heterobranchia</taxon>
        <taxon>Euthyneura</taxon>
        <taxon>Panpulmonata</taxon>
        <taxon>Eupulmonata</taxon>
        <taxon>Stylommatophora</taxon>
        <taxon>Helicina</taxon>
        <taxon>Arionoidea</taxon>
        <taxon>Arionidae</taxon>
        <taxon>Arion</taxon>
    </lineage>
</organism>
<feature type="chain" id="PRO_5002123895" description="Fucolectin tachylectin-4 pentraxin-1 domain-containing protein" evidence="1">
    <location>
        <begin position="36"/>
        <end position="257"/>
    </location>
</feature>
<name>A0A0B6ZQH9_9EUPU</name>
<dbReference type="Gene3D" id="2.60.120.260">
    <property type="entry name" value="Galactose-binding domain-like"/>
    <property type="match status" value="1"/>
</dbReference>
<evidence type="ECO:0000313" key="2">
    <source>
        <dbReference type="EMBL" id="CEK70086.1"/>
    </source>
</evidence>
<dbReference type="InterPro" id="IPR008979">
    <property type="entry name" value="Galactose-bd-like_sf"/>
</dbReference>
<feature type="non-terminal residue" evidence="2">
    <location>
        <position position="257"/>
    </location>
</feature>
<evidence type="ECO:0008006" key="3">
    <source>
        <dbReference type="Google" id="ProtNLM"/>
    </source>
</evidence>
<accession>A0A0B6ZQH9</accession>
<feature type="non-terminal residue" evidence="2">
    <location>
        <position position="1"/>
    </location>
</feature>
<gene>
    <name evidence="2" type="primary">ORF72770</name>
</gene>
<protein>
    <recommendedName>
        <fullName evidence="3">Fucolectin tachylectin-4 pentraxin-1 domain-containing protein</fullName>
    </recommendedName>
</protein>
<dbReference type="InterPro" id="IPR051941">
    <property type="entry name" value="BG_Antigen-Binding_Lectin"/>
</dbReference>
<reference evidence="2" key="1">
    <citation type="submission" date="2014-12" db="EMBL/GenBank/DDBJ databases">
        <title>Insight into the proteome of Arion vulgaris.</title>
        <authorList>
            <person name="Aradska J."/>
            <person name="Bulat T."/>
            <person name="Smidak R."/>
            <person name="Sarate P."/>
            <person name="Gangsoo J."/>
            <person name="Sialana F."/>
            <person name="Bilban M."/>
            <person name="Lubec G."/>
        </authorList>
    </citation>
    <scope>NUCLEOTIDE SEQUENCE</scope>
    <source>
        <tissue evidence="2">Skin</tissue>
    </source>
</reference>
<evidence type="ECO:0000256" key="1">
    <source>
        <dbReference type="SAM" id="SignalP"/>
    </source>
</evidence>
<dbReference type="SUPFAM" id="SSF49785">
    <property type="entry name" value="Galactose-binding domain-like"/>
    <property type="match status" value="1"/>
</dbReference>
<sequence>LNHLPMIPVNKSLRQHLRMLLLFYVWSLLLSQAAACDSGWFGLGCMYKCRCSGDQCPNADGQCSKCVPRWFGPACQYADLLQESLRTPAIQTLDDDNDNTCLDWNTKEVNVSWIQPYSFSWMRIVVQNPEVLSSFNVSFNNSITPVLCTNVRTSTVTDRTIDIYCHLPGPVIQMTLTGSVVSSLCSLHISGGRNIALHQNATQSSTLPSYGANKAVDGNINPVFGGNSCTATNKQTNPNWSVRFLQPSVVNRYVLYN</sequence>
<feature type="signal peptide" evidence="1">
    <location>
        <begin position="1"/>
        <end position="35"/>
    </location>
</feature>
<dbReference type="EMBL" id="HACG01023221">
    <property type="protein sequence ID" value="CEK70086.1"/>
    <property type="molecule type" value="Transcribed_RNA"/>
</dbReference>